<gene>
    <name evidence="1" type="ORF">AVEN_226474_1</name>
</gene>
<evidence type="ECO:0000313" key="1">
    <source>
        <dbReference type="EMBL" id="GBM22804.1"/>
    </source>
</evidence>
<name>A0A4Y2E4L1_ARAVE</name>
<organism evidence="1 2">
    <name type="scientific">Araneus ventricosus</name>
    <name type="common">Orbweaver spider</name>
    <name type="synonym">Epeira ventricosa</name>
    <dbReference type="NCBI Taxonomy" id="182803"/>
    <lineage>
        <taxon>Eukaryota</taxon>
        <taxon>Metazoa</taxon>
        <taxon>Ecdysozoa</taxon>
        <taxon>Arthropoda</taxon>
        <taxon>Chelicerata</taxon>
        <taxon>Arachnida</taxon>
        <taxon>Araneae</taxon>
        <taxon>Araneomorphae</taxon>
        <taxon>Entelegynae</taxon>
        <taxon>Araneoidea</taxon>
        <taxon>Araneidae</taxon>
        <taxon>Araneus</taxon>
    </lineage>
</organism>
<accession>A0A4Y2E4L1</accession>
<reference evidence="1 2" key="1">
    <citation type="journal article" date="2019" name="Sci. Rep.">
        <title>Orb-weaving spider Araneus ventricosus genome elucidates the spidroin gene catalogue.</title>
        <authorList>
            <person name="Kono N."/>
            <person name="Nakamura H."/>
            <person name="Ohtoshi R."/>
            <person name="Moran D.A.P."/>
            <person name="Shinohara A."/>
            <person name="Yoshida Y."/>
            <person name="Fujiwara M."/>
            <person name="Mori M."/>
            <person name="Tomita M."/>
            <person name="Arakawa K."/>
        </authorList>
    </citation>
    <scope>NUCLEOTIDE SEQUENCE [LARGE SCALE GENOMIC DNA]</scope>
</reference>
<evidence type="ECO:0000313" key="2">
    <source>
        <dbReference type="Proteomes" id="UP000499080"/>
    </source>
</evidence>
<dbReference type="AlphaFoldDB" id="A0A4Y2E4L1"/>
<dbReference type="PANTHER" id="PTHR46114:SF1">
    <property type="entry name" value="ZAD DOMAIN-CONTAINING PROTEIN"/>
    <property type="match status" value="1"/>
</dbReference>
<comment type="caution">
    <text evidence="1">The sequence shown here is derived from an EMBL/GenBank/DDBJ whole genome shotgun (WGS) entry which is preliminary data.</text>
</comment>
<keyword evidence="2" id="KW-1185">Reference proteome</keyword>
<dbReference type="Proteomes" id="UP000499080">
    <property type="component" value="Unassembled WGS sequence"/>
</dbReference>
<sequence>MVVIPSLRLKLGLMKQFIKALDADDECFQCIATSFSALYLERVKAGKFDGPQIRALVRYHEFVRKMNEKKSELLSFKSVTQNCFGKRKAAVRLSLLGCWNLVNSSVKSSIVCLATLINSPRILKI</sequence>
<dbReference type="EMBL" id="BGPR01000487">
    <property type="protein sequence ID" value="GBM22804.1"/>
    <property type="molecule type" value="Genomic_DNA"/>
</dbReference>
<proteinExistence type="predicted"/>
<protein>
    <submittedName>
        <fullName evidence="1">Uncharacterized protein</fullName>
    </submittedName>
</protein>
<dbReference type="PANTHER" id="PTHR46114">
    <property type="entry name" value="APPLE DOMAIN-CONTAINING PROTEIN"/>
    <property type="match status" value="1"/>
</dbReference>